<keyword evidence="2" id="KW-1185">Reference proteome</keyword>
<name>A0AAW7YVN2_9STAP</name>
<dbReference type="AlphaFoldDB" id="A0AAW7YVN2"/>
<evidence type="ECO:0000313" key="2">
    <source>
        <dbReference type="Proteomes" id="UP001170310"/>
    </source>
</evidence>
<reference evidence="1" key="1">
    <citation type="submission" date="2023-07" db="EMBL/GenBank/DDBJ databases">
        <title>Genome content predicts the carbon catabolic preferences of heterotrophic bacteria.</title>
        <authorList>
            <person name="Gralka M."/>
        </authorList>
    </citation>
    <scope>NUCLEOTIDE SEQUENCE</scope>
    <source>
        <strain evidence="1">E2R20</strain>
    </source>
</reference>
<sequence>TPVRISIKKRAKKLNYEDLISPRRPRRGFSFCTTASDNSVNDVLGVSRSQPARYAHWFMMMGCPPELILTEQSRLTQVNADKQF</sequence>
<evidence type="ECO:0000313" key="1">
    <source>
        <dbReference type="EMBL" id="MDO6575354.1"/>
    </source>
</evidence>
<accession>A0AAW7YVN2</accession>
<feature type="non-terminal residue" evidence="1">
    <location>
        <position position="84"/>
    </location>
</feature>
<protein>
    <submittedName>
        <fullName evidence="1">Uncharacterized protein</fullName>
    </submittedName>
</protein>
<feature type="non-terminal residue" evidence="1">
    <location>
        <position position="1"/>
    </location>
</feature>
<gene>
    <name evidence="1" type="ORF">Q4528_14655</name>
</gene>
<comment type="caution">
    <text evidence="1">The sequence shown here is derived from an EMBL/GenBank/DDBJ whole genome shotgun (WGS) entry which is preliminary data.</text>
</comment>
<dbReference type="EMBL" id="JAUOQO010000550">
    <property type="protein sequence ID" value="MDO6575354.1"/>
    <property type="molecule type" value="Genomic_DNA"/>
</dbReference>
<dbReference type="Proteomes" id="UP001170310">
    <property type="component" value="Unassembled WGS sequence"/>
</dbReference>
<proteinExistence type="predicted"/>
<organism evidence="1 2">
    <name type="scientific">Staphylococcus pasteuri_A</name>
    <dbReference type="NCBI Taxonomy" id="3062664"/>
    <lineage>
        <taxon>Bacteria</taxon>
        <taxon>Bacillati</taxon>
        <taxon>Bacillota</taxon>
        <taxon>Bacilli</taxon>
        <taxon>Bacillales</taxon>
        <taxon>Staphylococcaceae</taxon>
        <taxon>Staphylococcus</taxon>
    </lineage>
</organism>
<dbReference type="RefSeq" id="WP_303522398.1">
    <property type="nucleotide sequence ID" value="NZ_JAUOQO010000550.1"/>
</dbReference>